<protein>
    <submittedName>
        <fullName evidence="1">Uncharacterized protein</fullName>
    </submittedName>
</protein>
<reference evidence="1" key="1">
    <citation type="submission" date="2021-02" db="EMBL/GenBank/DDBJ databases">
        <authorList>
            <person name="Nowell W R."/>
        </authorList>
    </citation>
    <scope>NUCLEOTIDE SEQUENCE</scope>
</reference>
<dbReference type="Proteomes" id="UP000681967">
    <property type="component" value="Unassembled WGS sequence"/>
</dbReference>
<gene>
    <name evidence="1" type="ORF">BYL167_LOCUS74185</name>
</gene>
<evidence type="ECO:0000313" key="2">
    <source>
        <dbReference type="Proteomes" id="UP000681967"/>
    </source>
</evidence>
<accession>A0A8S3GDU0</accession>
<dbReference type="EMBL" id="CAJOBH010264447">
    <property type="protein sequence ID" value="CAF5159541.1"/>
    <property type="molecule type" value="Genomic_DNA"/>
</dbReference>
<dbReference type="AlphaFoldDB" id="A0A8S3GDU0"/>
<comment type="caution">
    <text evidence="1">The sequence shown here is derived from an EMBL/GenBank/DDBJ whole genome shotgun (WGS) entry which is preliminary data.</text>
</comment>
<proteinExistence type="predicted"/>
<evidence type="ECO:0000313" key="1">
    <source>
        <dbReference type="EMBL" id="CAF5159541.1"/>
    </source>
</evidence>
<name>A0A8S3GDU0_9BILA</name>
<organism evidence="1 2">
    <name type="scientific">Rotaria magnacalcarata</name>
    <dbReference type="NCBI Taxonomy" id="392030"/>
    <lineage>
        <taxon>Eukaryota</taxon>
        <taxon>Metazoa</taxon>
        <taxon>Spiralia</taxon>
        <taxon>Gnathifera</taxon>
        <taxon>Rotifera</taxon>
        <taxon>Eurotatoria</taxon>
        <taxon>Bdelloidea</taxon>
        <taxon>Philodinida</taxon>
        <taxon>Philodinidae</taxon>
        <taxon>Rotaria</taxon>
    </lineage>
</organism>
<sequence>MWTDQHVLEFLTDKKLDRLIPICEAMDGETLIEFHESCKTMPDVRDALLKGLKEQPAVPLSTLFNFIAKLNKYLPPKPGRKVYFQYSYVSPPASAT</sequence>